<dbReference type="Proteomes" id="UP000000845">
    <property type="component" value="Chromosome"/>
</dbReference>
<dbReference type="eggNOG" id="ENOG5034442">
    <property type="taxonomic scope" value="Bacteria"/>
</dbReference>
<accession>D1ALF3</accession>
<dbReference type="AlphaFoldDB" id="D1ALF3"/>
<dbReference type="KEGG" id="str:Sterm_2443"/>
<name>D1ALF3_SEBTE</name>
<sequence>MKKVIVFLLFSVLCFSENTIAESKFINVGNLKIVREENIKIAKEIIDIKFLKDNKISVKTRYILENTDNRDIKETYIFSLDQYLEKTPNKYIEKIKYKIGENDVPNLRAVINFEEDGSKIQREWFGIGGKIHTGKSIVMQISYILKNIEENELNYSFNIKNNFLENKADVLEINIDKGDKNISSIAYGVYEFYENSDGTYYMNAKDVLLDGILTIKYE</sequence>
<reference evidence="2" key="1">
    <citation type="submission" date="2009-09" db="EMBL/GenBank/DDBJ databases">
        <title>The complete chromosome of Sebaldella termitidis ATCC 33386.</title>
        <authorList>
            <consortium name="US DOE Joint Genome Institute (JGI-PGF)"/>
            <person name="Lucas S."/>
            <person name="Copeland A."/>
            <person name="Lapidus A."/>
            <person name="Glavina del Rio T."/>
            <person name="Dalin E."/>
            <person name="Tice H."/>
            <person name="Bruce D."/>
            <person name="Goodwin L."/>
            <person name="Pitluck S."/>
            <person name="Kyrpides N."/>
            <person name="Mavromatis K."/>
            <person name="Ivanova N."/>
            <person name="Mikhailova N."/>
            <person name="Sims D."/>
            <person name="Meincke L."/>
            <person name="Brettin T."/>
            <person name="Detter J.C."/>
            <person name="Han C."/>
            <person name="Larimer F."/>
            <person name="Land M."/>
            <person name="Hauser L."/>
            <person name="Markowitz V."/>
            <person name="Cheng J.F."/>
            <person name="Hugenholtz P."/>
            <person name="Woyke T."/>
            <person name="Wu D."/>
            <person name="Eisen J.A."/>
        </authorList>
    </citation>
    <scope>NUCLEOTIDE SEQUENCE [LARGE SCALE GENOMIC DNA]</scope>
    <source>
        <strain evidence="2">ATCC 33386 / NCTC 11300</strain>
    </source>
</reference>
<keyword evidence="2" id="KW-1185">Reference proteome</keyword>
<protein>
    <submittedName>
        <fullName evidence="1">Uncharacterized protein</fullName>
    </submittedName>
</protein>
<dbReference type="EMBL" id="CP001739">
    <property type="protein sequence ID" value="ACZ09296.1"/>
    <property type="molecule type" value="Genomic_DNA"/>
</dbReference>
<evidence type="ECO:0000313" key="2">
    <source>
        <dbReference type="Proteomes" id="UP000000845"/>
    </source>
</evidence>
<dbReference type="Gene3D" id="2.60.40.3680">
    <property type="match status" value="1"/>
</dbReference>
<dbReference type="RefSeq" id="WP_012861890.1">
    <property type="nucleotide sequence ID" value="NC_013517.1"/>
</dbReference>
<proteinExistence type="predicted"/>
<evidence type="ECO:0000313" key="1">
    <source>
        <dbReference type="EMBL" id="ACZ09296.1"/>
    </source>
</evidence>
<reference evidence="1 2" key="2">
    <citation type="journal article" date="2010" name="Stand. Genomic Sci.">
        <title>Complete genome sequence of Sebaldella termitidis type strain (NCTC 11300).</title>
        <authorList>
            <person name="Harmon-Smith M."/>
            <person name="Celia L."/>
            <person name="Chertkov O."/>
            <person name="Lapidus A."/>
            <person name="Copeland A."/>
            <person name="Glavina Del Rio T."/>
            <person name="Nolan M."/>
            <person name="Lucas S."/>
            <person name="Tice H."/>
            <person name="Cheng J.F."/>
            <person name="Han C."/>
            <person name="Detter J.C."/>
            <person name="Bruce D."/>
            <person name="Goodwin L."/>
            <person name="Pitluck S."/>
            <person name="Pati A."/>
            <person name="Liolios K."/>
            <person name="Ivanova N."/>
            <person name="Mavromatis K."/>
            <person name="Mikhailova N."/>
            <person name="Chen A."/>
            <person name="Palaniappan K."/>
            <person name="Land M."/>
            <person name="Hauser L."/>
            <person name="Chang Y.J."/>
            <person name="Jeffries C.D."/>
            <person name="Brettin T."/>
            <person name="Goker M."/>
            <person name="Beck B."/>
            <person name="Bristow J."/>
            <person name="Eisen J.A."/>
            <person name="Markowitz V."/>
            <person name="Hugenholtz P."/>
            <person name="Kyrpides N.C."/>
            <person name="Klenk H.P."/>
            <person name="Chen F."/>
        </authorList>
    </citation>
    <scope>NUCLEOTIDE SEQUENCE [LARGE SCALE GENOMIC DNA]</scope>
    <source>
        <strain evidence="2">ATCC 33386 / NCTC 11300</strain>
    </source>
</reference>
<dbReference type="HOGENOM" id="CLU_1266153_0_0_0"/>
<gene>
    <name evidence="1" type="ordered locus">Sterm_2443</name>
</gene>
<organism evidence="1 2">
    <name type="scientific">Sebaldella termitidis (strain ATCC 33386 / NCTC 11300)</name>
    <dbReference type="NCBI Taxonomy" id="526218"/>
    <lineage>
        <taxon>Bacteria</taxon>
        <taxon>Fusobacteriati</taxon>
        <taxon>Fusobacteriota</taxon>
        <taxon>Fusobacteriia</taxon>
        <taxon>Fusobacteriales</taxon>
        <taxon>Leptotrichiaceae</taxon>
        <taxon>Sebaldella</taxon>
    </lineage>
</organism>
<dbReference type="STRING" id="526218.Sterm_2443"/>